<organism evidence="2 3">
    <name type="scientific">Plakobranchus ocellatus</name>
    <dbReference type="NCBI Taxonomy" id="259542"/>
    <lineage>
        <taxon>Eukaryota</taxon>
        <taxon>Metazoa</taxon>
        <taxon>Spiralia</taxon>
        <taxon>Lophotrochozoa</taxon>
        <taxon>Mollusca</taxon>
        <taxon>Gastropoda</taxon>
        <taxon>Heterobranchia</taxon>
        <taxon>Euthyneura</taxon>
        <taxon>Panpulmonata</taxon>
        <taxon>Sacoglossa</taxon>
        <taxon>Placobranchoidea</taxon>
        <taxon>Plakobranchidae</taxon>
        <taxon>Plakobranchus</taxon>
    </lineage>
</organism>
<evidence type="ECO:0000313" key="3">
    <source>
        <dbReference type="Proteomes" id="UP000735302"/>
    </source>
</evidence>
<keyword evidence="3" id="KW-1185">Reference proteome</keyword>
<evidence type="ECO:0000313" key="2">
    <source>
        <dbReference type="EMBL" id="GFO10929.1"/>
    </source>
</evidence>
<proteinExistence type="predicted"/>
<gene>
    <name evidence="2" type="ORF">PoB_003743400</name>
</gene>
<evidence type="ECO:0000256" key="1">
    <source>
        <dbReference type="SAM" id="MobiDB-lite"/>
    </source>
</evidence>
<name>A0AAV4AX07_9GAST</name>
<dbReference type="AlphaFoldDB" id="A0AAV4AX07"/>
<dbReference type="EMBL" id="BLXT01004211">
    <property type="protein sequence ID" value="GFO10929.1"/>
    <property type="molecule type" value="Genomic_DNA"/>
</dbReference>
<accession>A0AAV4AX07</accession>
<dbReference type="Proteomes" id="UP000735302">
    <property type="component" value="Unassembled WGS sequence"/>
</dbReference>
<protein>
    <submittedName>
        <fullName evidence="2">Uncharacterized protein</fullName>
    </submittedName>
</protein>
<reference evidence="2 3" key="1">
    <citation type="journal article" date="2021" name="Elife">
        <title>Chloroplast acquisition without the gene transfer in kleptoplastic sea slugs, Plakobranchus ocellatus.</title>
        <authorList>
            <person name="Maeda T."/>
            <person name="Takahashi S."/>
            <person name="Yoshida T."/>
            <person name="Shimamura S."/>
            <person name="Takaki Y."/>
            <person name="Nagai Y."/>
            <person name="Toyoda A."/>
            <person name="Suzuki Y."/>
            <person name="Arimoto A."/>
            <person name="Ishii H."/>
            <person name="Satoh N."/>
            <person name="Nishiyama T."/>
            <person name="Hasebe M."/>
            <person name="Maruyama T."/>
            <person name="Minagawa J."/>
            <person name="Obokata J."/>
            <person name="Shigenobu S."/>
        </authorList>
    </citation>
    <scope>NUCLEOTIDE SEQUENCE [LARGE SCALE GENOMIC DNA]</scope>
</reference>
<sequence length="113" mass="12108">MKNTTYWYISSMCSSTDDVFEKTNTILQLVGKKKPSGTNRPGSSKDEESKCSQTCGSVNRTANGISDAGSSRQLGGLALAWRWPGAGLALAWRCPGSGLALAWLWPHTGRTLA</sequence>
<comment type="caution">
    <text evidence="2">The sequence shown here is derived from an EMBL/GenBank/DDBJ whole genome shotgun (WGS) entry which is preliminary data.</text>
</comment>
<feature type="region of interest" description="Disordered" evidence="1">
    <location>
        <begin position="31"/>
        <end position="53"/>
    </location>
</feature>